<evidence type="ECO:0000313" key="1">
    <source>
        <dbReference type="EMBL" id="CEP64729.1"/>
    </source>
</evidence>
<dbReference type="OrthoDB" id="4044171at2759"/>
<sequence>MGLFTNTNDKDTQEFNEDLVKSSLNDSLHSGFQSVGDSLFSVWKDAMNHVENPISNIWGNASGGVSDLLDVLGLPGGFSHPARILRLFEDDFTQEGTTGLYGYKTPSDKQYMNCKQLDGLSVWDSRGWWRCLFPEKVVGSNLNPDQMRTVLTRERVEQDKKHNLGLFFTEYSSYLSWRADVLRLAETKRKSALARAERREELENISTTPEDLMDRATGRNVVGTSEYVTYNNTPDGLEKVKEVKTFFDDGTVRLRSEKQRTDPEGRSHIDSFEKLLSDDDNAKDGWFWRK</sequence>
<proteinExistence type="predicted"/>
<evidence type="ECO:0000313" key="2">
    <source>
        <dbReference type="Proteomes" id="UP000054304"/>
    </source>
</evidence>
<dbReference type="EMBL" id="LN736372">
    <property type="protein sequence ID" value="CEP64729.1"/>
    <property type="molecule type" value="Genomic_DNA"/>
</dbReference>
<organism evidence="1 2">
    <name type="scientific">Lachancea lanzarotensis</name>
    <dbReference type="NCBI Taxonomy" id="1245769"/>
    <lineage>
        <taxon>Eukaryota</taxon>
        <taxon>Fungi</taxon>
        <taxon>Dikarya</taxon>
        <taxon>Ascomycota</taxon>
        <taxon>Saccharomycotina</taxon>
        <taxon>Saccharomycetes</taxon>
        <taxon>Saccharomycetales</taxon>
        <taxon>Saccharomycetaceae</taxon>
        <taxon>Lachancea</taxon>
    </lineage>
</organism>
<gene>
    <name evidence="1" type="ORF">LALA0_S13e01706g</name>
</gene>
<dbReference type="RefSeq" id="XP_022630933.1">
    <property type="nucleotide sequence ID" value="XM_022772932.1"/>
</dbReference>
<reference evidence="1 2" key="1">
    <citation type="submission" date="2014-12" db="EMBL/GenBank/DDBJ databases">
        <authorList>
            <person name="Neuveglise Cecile"/>
        </authorList>
    </citation>
    <scope>NUCLEOTIDE SEQUENCE [LARGE SCALE GENOMIC DNA]</scope>
    <source>
        <strain evidence="1 2">CBS 12615</strain>
    </source>
</reference>
<dbReference type="Proteomes" id="UP000054304">
    <property type="component" value="Unassembled WGS sequence"/>
</dbReference>
<dbReference type="AlphaFoldDB" id="A0A0C7MXJ6"/>
<dbReference type="HOGENOM" id="CLU_083081_0_0_1"/>
<dbReference type="GeneID" id="34688295"/>
<name>A0A0C7MXJ6_9SACH</name>
<keyword evidence="2" id="KW-1185">Reference proteome</keyword>
<dbReference type="Pfam" id="PF17234">
    <property type="entry name" value="MPM1"/>
    <property type="match status" value="1"/>
</dbReference>
<protein>
    <submittedName>
        <fullName evidence="1">LALA0S13e01706g1_1</fullName>
    </submittedName>
</protein>
<accession>A0A0C7MXJ6</accession>
<dbReference type="InterPro" id="IPR035187">
    <property type="entry name" value="Mpm1"/>
</dbReference>